<protein>
    <recommendedName>
        <fullName evidence="3">dolichyl-P-Man:Man5GlcNAc2-PP-dolichol alpha-1,3-mannosyltransferase</fullName>
        <ecNumber evidence="3">2.4.1.258</ecNumber>
    </recommendedName>
</protein>
<dbReference type="PANTHER" id="PTHR12646">
    <property type="entry name" value="NOT56 - RELATED"/>
    <property type="match status" value="1"/>
</dbReference>
<keyword evidence="12" id="KW-1185">Reference proteome</keyword>
<name>A0AAW1N4Z1_POPJA</name>
<keyword evidence="4" id="KW-0328">Glycosyltransferase</keyword>
<dbReference type="GO" id="GO:0005789">
    <property type="term" value="C:endoplasmic reticulum membrane"/>
    <property type="evidence" value="ECO:0007669"/>
    <property type="project" value="UniProtKB-SubCell"/>
</dbReference>
<evidence type="ECO:0000256" key="3">
    <source>
        <dbReference type="ARBA" id="ARBA00011964"/>
    </source>
</evidence>
<evidence type="ECO:0000256" key="6">
    <source>
        <dbReference type="ARBA" id="ARBA00022692"/>
    </source>
</evidence>
<comment type="subcellular location">
    <subcellularLocation>
        <location evidence="1">Endoplasmic reticulum membrane</location>
        <topology evidence="1">Multi-pass membrane protein</topology>
    </subcellularLocation>
</comment>
<keyword evidence="8" id="KW-1133">Transmembrane helix</keyword>
<dbReference type="Pfam" id="PF05208">
    <property type="entry name" value="ALG3"/>
    <property type="match status" value="1"/>
</dbReference>
<organism evidence="11 12">
    <name type="scientific">Popillia japonica</name>
    <name type="common">Japanese beetle</name>
    <dbReference type="NCBI Taxonomy" id="7064"/>
    <lineage>
        <taxon>Eukaryota</taxon>
        <taxon>Metazoa</taxon>
        <taxon>Ecdysozoa</taxon>
        <taxon>Arthropoda</taxon>
        <taxon>Hexapoda</taxon>
        <taxon>Insecta</taxon>
        <taxon>Pterygota</taxon>
        <taxon>Neoptera</taxon>
        <taxon>Endopterygota</taxon>
        <taxon>Coleoptera</taxon>
        <taxon>Polyphaga</taxon>
        <taxon>Scarabaeiformia</taxon>
        <taxon>Scarabaeidae</taxon>
        <taxon>Rutelinae</taxon>
        <taxon>Popillia</taxon>
    </lineage>
</organism>
<comment type="pathway">
    <text evidence="2">Protein modification; protein glycosylation.</text>
</comment>
<dbReference type="PANTHER" id="PTHR12646:SF0">
    <property type="entry name" value="DOL-P-MAN:MAN(5)GLCNAC(2)-PP-DOL ALPHA-1,3-MANNOSYLTRANSFERASE"/>
    <property type="match status" value="1"/>
</dbReference>
<dbReference type="EC" id="2.4.1.258" evidence="3"/>
<dbReference type="InterPro" id="IPR007873">
    <property type="entry name" value="Glycosyltransferase_ALG3"/>
</dbReference>
<keyword evidence="6" id="KW-0812">Transmembrane</keyword>
<accession>A0AAW1N4Z1</accession>
<keyword evidence="5" id="KW-0808">Transferase</keyword>
<dbReference type="GO" id="GO:0052925">
    <property type="term" value="F:dol-P-Man:Man(5)GlcNAc(2)-PP-Dol alpha-1,3-mannosyltransferase activity"/>
    <property type="evidence" value="ECO:0007669"/>
    <property type="project" value="UniProtKB-EC"/>
</dbReference>
<keyword evidence="7" id="KW-0256">Endoplasmic reticulum</keyword>
<evidence type="ECO:0000256" key="10">
    <source>
        <dbReference type="ARBA" id="ARBA00049506"/>
    </source>
</evidence>
<dbReference type="Proteomes" id="UP001458880">
    <property type="component" value="Unassembled WGS sequence"/>
</dbReference>
<evidence type="ECO:0000256" key="2">
    <source>
        <dbReference type="ARBA" id="ARBA00004922"/>
    </source>
</evidence>
<evidence type="ECO:0000256" key="9">
    <source>
        <dbReference type="ARBA" id="ARBA00023136"/>
    </source>
</evidence>
<comment type="catalytic activity">
    <reaction evidence="10">
        <text>an alpha-D-Man-(1-&gt;2)-alpha-D-Man-(1-&gt;2)-alpha-D-Man-(1-&gt;3)-[alpha-D-Man-(1-&gt;6)]-beta-D-Man-(1-&gt;4)-beta-D-GlcNAc-(1-&gt;4)-alpha-D-GlcNAc-diphospho-di-trans,poly-cis-dolichol + a di-trans,poly-cis-dolichyl beta-D-mannosyl phosphate = an alpha-D-Man-(1-&gt;2)-alpha-D-Man-(1-&gt;2)-alpha-D-Man-(1-&gt;3)-[alpha-D-Man-(1-&gt;3)-alpha-D-Man-(1-&gt;6)]-beta-D-Man-(1-&gt;4)-beta-D-GlcNAc-(1-&gt;4)-alpha-D-GlcNAc-diphospho-di-trans,poly-cis-dolichol + a di-trans,poly-cis-dolichyl phosphate + H(+)</text>
        <dbReference type="Rhea" id="RHEA:29527"/>
        <dbReference type="Rhea" id="RHEA-COMP:19498"/>
        <dbReference type="Rhea" id="RHEA-COMP:19501"/>
        <dbReference type="Rhea" id="RHEA-COMP:19516"/>
        <dbReference type="Rhea" id="RHEA-COMP:19517"/>
        <dbReference type="ChEBI" id="CHEBI:15378"/>
        <dbReference type="ChEBI" id="CHEBI:57683"/>
        <dbReference type="ChEBI" id="CHEBI:58211"/>
        <dbReference type="ChEBI" id="CHEBI:132515"/>
        <dbReference type="ChEBI" id="CHEBI:132516"/>
        <dbReference type="EC" id="2.4.1.258"/>
    </reaction>
    <physiologicalReaction direction="left-to-right" evidence="10">
        <dbReference type="Rhea" id="RHEA:29528"/>
    </physiologicalReaction>
</comment>
<dbReference type="EMBL" id="JASPKY010000015">
    <property type="protein sequence ID" value="KAK9753081.1"/>
    <property type="molecule type" value="Genomic_DNA"/>
</dbReference>
<evidence type="ECO:0000256" key="1">
    <source>
        <dbReference type="ARBA" id="ARBA00004477"/>
    </source>
</evidence>
<evidence type="ECO:0000256" key="5">
    <source>
        <dbReference type="ARBA" id="ARBA00022679"/>
    </source>
</evidence>
<keyword evidence="9" id="KW-0472">Membrane</keyword>
<evidence type="ECO:0000313" key="11">
    <source>
        <dbReference type="EMBL" id="KAK9753081.1"/>
    </source>
</evidence>
<gene>
    <name evidence="11" type="ORF">QE152_g3619</name>
</gene>
<comment type="caution">
    <text evidence="11">The sequence shown here is derived from an EMBL/GenBank/DDBJ whole genome shotgun (WGS) entry which is preliminary data.</text>
</comment>
<dbReference type="AlphaFoldDB" id="A0AAW1N4Z1"/>
<evidence type="ECO:0000256" key="4">
    <source>
        <dbReference type="ARBA" id="ARBA00022676"/>
    </source>
</evidence>
<reference evidence="11 12" key="1">
    <citation type="journal article" date="2024" name="BMC Genomics">
        <title>De novo assembly and annotation of Popillia japonica's genome with initial clues to its potential as an invasive pest.</title>
        <authorList>
            <person name="Cucini C."/>
            <person name="Boschi S."/>
            <person name="Funari R."/>
            <person name="Cardaioli E."/>
            <person name="Iannotti N."/>
            <person name="Marturano G."/>
            <person name="Paoli F."/>
            <person name="Bruttini M."/>
            <person name="Carapelli A."/>
            <person name="Frati F."/>
            <person name="Nardi F."/>
        </authorList>
    </citation>
    <scope>NUCLEOTIDE SEQUENCE [LARGE SCALE GENOMIC DNA]</scope>
    <source>
        <strain evidence="11">DMR45628</strain>
    </source>
</reference>
<evidence type="ECO:0000313" key="12">
    <source>
        <dbReference type="Proteomes" id="UP001458880"/>
    </source>
</evidence>
<evidence type="ECO:0000256" key="8">
    <source>
        <dbReference type="ARBA" id="ARBA00022989"/>
    </source>
</evidence>
<sequence>MARTKNNTSRNRTNRTPVQLDIFSYIKEYGNMNFVKKLIFDPSYLYRIKYTEIDWIAYMQEVEGFLNGTLDYRHLKGDTGPLVYPAGFVYIYNTSVRSRIKYFNIISYTFHFCFTSF</sequence>
<proteinExistence type="predicted"/>
<evidence type="ECO:0000256" key="7">
    <source>
        <dbReference type="ARBA" id="ARBA00022824"/>
    </source>
</evidence>